<evidence type="ECO:0000313" key="3">
    <source>
        <dbReference type="Proteomes" id="UP000016931"/>
    </source>
</evidence>
<dbReference type="AlphaFoldDB" id="M3C057"/>
<sequence>MTDVLEGCPLPKEVAEALQPYIKTRQEVEHVRRGLQASFPVSTLDTARKSYSETPEPGGLTGVRKAYLQALQAHRVAQERYDALKTELEQLSRREPTPGGAQGNTTAFLTESYVPLIRQRERRRKLAIVEKTLAKITAAGGDAVVESFDKVAKREVGELPHPPSTSGYADRELESDYDLTRLKKAILSTKRELEEHEELSAQANGIAEGDINPHADLKALQKTHSELTAWMENQLAMISDVDSTKDGSSSTYSAADNSAGEEAAFSLSDIENLYKQYLDSRQRLLRVVSHQERQDSSPSSSPDTARRRSTSPTTPTTTTTTTLDSDPSLPAPSELILPYLSRLTSTKQTSQSLSQQTTHLRRQLTLAETQTQDILTRLADESHLVQPEHHHHRRRGGGGAPQGQDWREAAEEAREATVNIVKKRVESGNAFAEQAVQTLESIHGLPGCVDGISLAGGK</sequence>
<dbReference type="GeneID" id="27902364"/>
<keyword evidence="3" id="KW-1185">Reference proteome</keyword>
<dbReference type="eggNOG" id="ENOG502S94T">
    <property type="taxonomic scope" value="Eukaryota"/>
</dbReference>
<feature type="region of interest" description="Disordered" evidence="1">
    <location>
        <begin position="384"/>
        <end position="411"/>
    </location>
</feature>
<dbReference type="OMA" id="QPRFKHA"/>
<proteinExistence type="predicted"/>
<feature type="compositionally biased region" description="Low complexity" evidence="1">
    <location>
        <begin position="310"/>
        <end position="328"/>
    </location>
</feature>
<reference evidence="2 3" key="1">
    <citation type="journal article" date="2012" name="PLoS Pathog.">
        <title>Diverse lifestyles and strategies of plant pathogenesis encoded in the genomes of eighteen Dothideomycetes fungi.</title>
        <authorList>
            <person name="Ohm R.A."/>
            <person name="Feau N."/>
            <person name="Henrissat B."/>
            <person name="Schoch C.L."/>
            <person name="Horwitz B.A."/>
            <person name="Barry K.W."/>
            <person name="Condon B.J."/>
            <person name="Copeland A.C."/>
            <person name="Dhillon B."/>
            <person name="Glaser F."/>
            <person name="Hesse C.N."/>
            <person name="Kosti I."/>
            <person name="LaButti K."/>
            <person name="Lindquist E.A."/>
            <person name="Lucas S."/>
            <person name="Salamov A.A."/>
            <person name="Bradshaw R.E."/>
            <person name="Ciuffetti L."/>
            <person name="Hamelin R.C."/>
            <person name="Kema G.H.J."/>
            <person name="Lawrence C."/>
            <person name="Scott J.A."/>
            <person name="Spatafora J.W."/>
            <person name="Turgeon B.G."/>
            <person name="de Wit P.J.G.M."/>
            <person name="Zhong S."/>
            <person name="Goodwin S.B."/>
            <person name="Grigoriev I.V."/>
        </authorList>
    </citation>
    <scope>NUCLEOTIDE SEQUENCE [LARGE SCALE GENOMIC DNA]</scope>
    <source>
        <strain evidence="2 3">SO2202</strain>
    </source>
</reference>
<feature type="region of interest" description="Disordered" evidence="1">
    <location>
        <begin position="288"/>
        <end position="333"/>
    </location>
</feature>
<dbReference type="Proteomes" id="UP000016931">
    <property type="component" value="Unassembled WGS sequence"/>
</dbReference>
<dbReference type="HOGENOM" id="CLU_053358_0_0_1"/>
<name>M3C057_SPHMS</name>
<accession>M3C057</accession>
<dbReference type="RefSeq" id="XP_016761827.1">
    <property type="nucleotide sequence ID" value="XM_016905227.1"/>
</dbReference>
<feature type="compositionally biased region" description="Polar residues" evidence="1">
    <location>
        <begin position="246"/>
        <end position="256"/>
    </location>
</feature>
<organism evidence="2 3">
    <name type="scientific">Sphaerulina musiva (strain SO2202)</name>
    <name type="common">Poplar stem canker fungus</name>
    <name type="synonym">Septoria musiva</name>
    <dbReference type="NCBI Taxonomy" id="692275"/>
    <lineage>
        <taxon>Eukaryota</taxon>
        <taxon>Fungi</taxon>
        <taxon>Dikarya</taxon>
        <taxon>Ascomycota</taxon>
        <taxon>Pezizomycotina</taxon>
        <taxon>Dothideomycetes</taxon>
        <taxon>Dothideomycetidae</taxon>
        <taxon>Mycosphaerellales</taxon>
        <taxon>Mycosphaerellaceae</taxon>
        <taxon>Sphaerulina</taxon>
    </lineage>
</organism>
<protein>
    <submittedName>
        <fullName evidence="2">Uncharacterized protein</fullName>
    </submittedName>
</protein>
<evidence type="ECO:0000313" key="2">
    <source>
        <dbReference type="EMBL" id="EMF13706.1"/>
    </source>
</evidence>
<dbReference type="EMBL" id="KB456263">
    <property type="protein sequence ID" value="EMF13706.1"/>
    <property type="molecule type" value="Genomic_DNA"/>
</dbReference>
<feature type="region of interest" description="Disordered" evidence="1">
    <location>
        <begin position="241"/>
        <end position="260"/>
    </location>
</feature>
<dbReference type="OrthoDB" id="5402392at2759"/>
<evidence type="ECO:0000256" key="1">
    <source>
        <dbReference type="SAM" id="MobiDB-lite"/>
    </source>
</evidence>
<gene>
    <name evidence="2" type="ORF">SEPMUDRAFT_148919</name>
</gene>